<dbReference type="PANTHER" id="PTHR36845">
    <property type="entry name" value="HYDROLASE, PUTATIVE (AFU_ORTHOLOGUE AFUA_7G05090)-RELATED"/>
    <property type="match status" value="1"/>
</dbReference>
<name>A0ABV6BN85_9FLAO</name>
<evidence type="ECO:0000313" key="3">
    <source>
        <dbReference type="EMBL" id="MFC0076911.1"/>
    </source>
</evidence>
<dbReference type="InterPro" id="IPR052369">
    <property type="entry name" value="UG_Glycosaminoglycan_Hydrolase"/>
</dbReference>
<dbReference type="PANTHER" id="PTHR36845:SF1">
    <property type="entry name" value="HYDROLASE, PUTATIVE (AFU_ORTHOLOGUE AFUA_7G05090)-RELATED"/>
    <property type="match status" value="1"/>
</dbReference>
<protein>
    <submittedName>
        <fullName evidence="3">Glycoside hydrolase family 88 protein</fullName>
    </submittedName>
</protein>
<evidence type="ECO:0000256" key="2">
    <source>
        <dbReference type="ARBA" id="ARBA00038358"/>
    </source>
</evidence>
<accession>A0ABV6BN85</accession>
<keyword evidence="4" id="KW-1185">Reference proteome</keyword>
<sequence length="392" mass="45024">MIIRFFTSFVALLLVVNQGYSQKGNSFDIQKQIDYCAKQASKTLEVIPNDGTSPRTVPNGSSQWKFVNYKDWTSGFWPGELWYLYEATKDKKWEKEADKFTRFLTPLSVIKAADHDLGFQVFNSFGNGYRLTKNKEYKEIVLKIADTLATLFNPKVGTIQSWPHNKFGGHNTIIDNMMNLELLFWASKNGGSKTLYDIAVKHAETTMKNHFRPDYTSYHVLIYDFETGKKIKGQTAQGFSDESMWARGQAWAIYGFTMVYRETKDPKFLDFAHKLARVYLDKLTTEDLIPYWDFNAPNIPNEPRDASAAAIVSSALLELSSYTKDKKLKNEYLEKSKKMVVSLSENYQSRDINSAFLLHATGHKPAGSEIDCSINYADYYYLEALLRLQKIK</sequence>
<proteinExistence type="inferred from homology"/>
<dbReference type="InterPro" id="IPR012341">
    <property type="entry name" value="6hp_glycosidase-like_sf"/>
</dbReference>
<dbReference type="InterPro" id="IPR010905">
    <property type="entry name" value="Glyco_hydro_88"/>
</dbReference>
<dbReference type="Gene3D" id="1.50.10.10">
    <property type="match status" value="1"/>
</dbReference>
<comment type="caution">
    <text evidence="3">The sequence shown here is derived from an EMBL/GenBank/DDBJ whole genome shotgun (WGS) entry which is preliminary data.</text>
</comment>
<dbReference type="EMBL" id="JBHLYW010000007">
    <property type="protein sequence ID" value="MFC0076911.1"/>
    <property type="molecule type" value="Genomic_DNA"/>
</dbReference>
<dbReference type="Pfam" id="PF07470">
    <property type="entry name" value="Glyco_hydro_88"/>
    <property type="match status" value="1"/>
</dbReference>
<dbReference type="Proteomes" id="UP001589734">
    <property type="component" value="Unassembled WGS sequence"/>
</dbReference>
<keyword evidence="1 3" id="KW-0378">Hydrolase</keyword>
<evidence type="ECO:0000313" key="4">
    <source>
        <dbReference type="Proteomes" id="UP001589734"/>
    </source>
</evidence>
<gene>
    <name evidence="3" type="ORF">ACFFLS_07655</name>
</gene>
<dbReference type="SUPFAM" id="SSF48208">
    <property type="entry name" value="Six-hairpin glycosidases"/>
    <property type="match status" value="1"/>
</dbReference>
<evidence type="ECO:0000256" key="1">
    <source>
        <dbReference type="ARBA" id="ARBA00022801"/>
    </source>
</evidence>
<organism evidence="3 4">
    <name type="scientific">Flavobacterium procerum</name>
    <dbReference type="NCBI Taxonomy" id="1455569"/>
    <lineage>
        <taxon>Bacteria</taxon>
        <taxon>Pseudomonadati</taxon>
        <taxon>Bacteroidota</taxon>
        <taxon>Flavobacteriia</taxon>
        <taxon>Flavobacteriales</taxon>
        <taxon>Flavobacteriaceae</taxon>
        <taxon>Flavobacterium</taxon>
    </lineage>
</organism>
<dbReference type="RefSeq" id="WP_379685940.1">
    <property type="nucleotide sequence ID" value="NZ_JBHLYW010000007.1"/>
</dbReference>
<dbReference type="InterPro" id="IPR008928">
    <property type="entry name" value="6-hairpin_glycosidase_sf"/>
</dbReference>
<dbReference type="GO" id="GO:0016787">
    <property type="term" value="F:hydrolase activity"/>
    <property type="evidence" value="ECO:0007669"/>
    <property type="project" value="UniProtKB-KW"/>
</dbReference>
<reference evidence="3 4" key="1">
    <citation type="submission" date="2024-09" db="EMBL/GenBank/DDBJ databases">
        <authorList>
            <person name="Sun Q."/>
            <person name="Mori K."/>
        </authorList>
    </citation>
    <scope>NUCLEOTIDE SEQUENCE [LARGE SCALE GENOMIC DNA]</scope>
    <source>
        <strain evidence="3 4">CGMCC 1.12926</strain>
    </source>
</reference>
<comment type="similarity">
    <text evidence="2">Belongs to the glycosyl hydrolase 88 family.</text>
</comment>